<dbReference type="Proteomes" id="UP000054018">
    <property type="component" value="Unassembled WGS sequence"/>
</dbReference>
<protein>
    <submittedName>
        <fullName evidence="1">Uncharacterized protein</fullName>
    </submittedName>
</protein>
<sequence>MLVDSCRRFRVSCPPVLAYRIAALSSIMSTPITRADVMSSITNASLLCTRIASADTLPTTRKFNSFPNVRPTVHRL</sequence>
<proteinExistence type="predicted"/>
<name>A0A0C9Y350_9AGAM</name>
<dbReference type="EMBL" id="KN834202">
    <property type="protein sequence ID" value="KIK11501.1"/>
    <property type="molecule type" value="Genomic_DNA"/>
</dbReference>
<keyword evidence="2" id="KW-1185">Reference proteome</keyword>
<dbReference type="AlphaFoldDB" id="A0A0C9Y350"/>
<reference evidence="2" key="2">
    <citation type="submission" date="2015-01" db="EMBL/GenBank/DDBJ databases">
        <title>Evolutionary Origins and Diversification of the Mycorrhizal Mutualists.</title>
        <authorList>
            <consortium name="DOE Joint Genome Institute"/>
            <consortium name="Mycorrhizal Genomics Consortium"/>
            <person name="Kohler A."/>
            <person name="Kuo A."/>
            <person name="Nagy L.G."/>
            <person name="Floudas D."/>
            <person name="Copeland A."/>
            <person name="Barry K.W."/>
            <person name="Cichocki N."/>
            <person name="Veneault-Fourrey C."/>
            <person name="LaButti K."/>
            <person name="Lindquist E.A."/>
            <person name="Lipzen A."/>
            <person name="Lundell T."/>
            <person name="Morin E."/>
            <person name="Murat C."/>
            <person name="Riley R."/>
            <person name="Ohm R."/>
            <person name="Sun H."/>
            <person name="Tunlid A."/>
            <person name="Henrissat B."/>
            <person name="Grigoriev I.V."/>
            <person name="Hibbett D.S."/>
            <person name="Martin F."/>
        </authorList>
    </citation>
    <scope>NUCLEOTIDE SEQUENCE [LARGE SCALE GENOMIC DNA]</scope>
    <source>
        <strain evidence="2">441</strain>
    </source>
</reference>
<reference evidence="1 2" key="1">
    <citation type="submission" date="2014-04" db="EMBL/GenBank/DDBJ databases">
        <authorList>
            <consortium name="DOE Joint Genome Institute"/>
            <person name="Kuo A."/>
            <person name="Kohler A."/>
            <person name="Costa M.D."/>
            <person name="Nagy L.G."/>
            <person name="Floudas D."/>
            <person name="Copeland A."/>
            <person name="Barry K.W."/>
            <person name="Cichocki N."/>
            <person name="Veneault-Fourrey C."/>
            <person name="LaButti K."/>
            <person name="Lindquist E.A."/>
            <person name="Lipzen A."/>
            <person name="Lundell T."/>
            <person name="Morin E."/>
            <person name="Murat C."/>
            <person name="Sun H."/>
            <person name="Tunlid A."/>
            <person name="Henrissat B."/>
            <person name="Grigoriev I.V."/>
            <person name="Hibbett D.S."/>
            <person name="Martin F."/>
            <person name="Nordberg H.P."/>
            <person name="Cantor M.N."/>
            <person name="Hua S.X."/>
        </authorList>
    </citation>
    <scope>NUCLEOTIDE SEQUENCE [LARGE SCALE GENOMIC DNA]</scope>
    <source>
        <strain evidence="1 2">441</strain>
    </source>
</reference>
<organism evidence="1 2">
    <name type="scientific">Pisolithus microcarpus 441</name>
    <dbReference type="NCBI Taxonomy" id="765257"/>
    <lineage>
        <taxon>Eukaryota</taxon>
        <taxon>Fungi</taxon>
        <taxon>Dikarya</taxon>
        <taxon>Basidiomycota</taxon>
        <taxon>Agaricomycotina</taxon>
        <taxon>Agaricomycetes</taxon>
        <taxon>Agaricomycetidae</taxon>
        <taxon>Boletales</taxon>
        <taxon>Sclerodermatineae</taxon>
        <taxon>Pisolithaceae</taxon>
        <taxon>Pisolithus</taxon>
    </lineage>
</organism>
<evidence type="ECO:0000313" key="1">
    <source>
        <dbReference type="EMBL" id="KIK11501.1"/>
    </source>
</evidence>
<accession>A0A0C9Y350</accession>
<evidence type="ECO:0000313" key="2">
    <source>
        <dbReference type="Proteomes" id="UP000054018"/>
    </source>
</evidence>
<dbReference type="HOGENOM" id="CLU_2655446_0_0_1"/>
<gene>
    <name evidence="1" type="ORF">PISMIDRAFT_19465</name>
</gene>